<proteinExistence type="predicted"/>
<gene>
    <name evidence="3" type="primary">PLESTMB000715</name>
    <name evidence="3" type="ORF">PLESTB_001818400</name>
</gene>
<evidence type="ECO:0000313" key="3">
    <source>
        <dbReference type="EMBL" id="GLC61911.1"/>
    </source>
</evidence>
<feature type="region of interest" description="Disordered" evidence="1">
    <location>
        <begin position="21"/>
        <end position="49"/>
    </location>
</feature>
<dbReference type="Proteomes" id="UP001165080">
    <property type="component" value="Unassembled WGS sequence"/>
</dbReference>
<comment type="caution">
    <text evidence="3">The sequence shown here is derived from an EMBL/GenBank/DDBJ whole genome shotgun (WGS) entry which is preliminary data.</text>
</comment>
<protein>
    <recommendedName>
        <fullName evidence="5">Secreted protein</fullName>
    </recommendedName>
</protein>
<dbReference type="EMBL" id="BRXU01000055">
    <property type="protein sequence ID" value="GLC61911.1"/>
    <property type="molecule type" value="Genomic_DNA"/>
</dbReference>
<organism evidence="3 4">
    <name type="scientific">Pleodorina starrii</name>
    <dbReference type="NCBI Taxonomy" id="330485"/>
    <lineage>
        <taxon>Eukaryota</taxon>
        <taxon>Viridiplantae</taxon>
        <taxon>Chlorophyta</taxon>
        <taxon>core chlorophytes</taxon>
        <taxon>Chlorophyceae</taxon>
        <taxon>CS clade</taxon>
        <taxon>Chlamydomonadales</taxon>
        <taxon>Volvocaceae</taxon>
        <taxon>Pleodorina</taxon>
    </lineage>
</organism>
<feature type="compositionally biased region" description="Basic residues" evidence="1">
    <location>
        <begin position="21"/>
        <end position="34"/>
    </location>
</feature>
<keyword evidence="2" id="KW-0732">Signal</keyword>
<name>A0A9W6C2I2_9CHLO</name>
<accession>A0A9W6C2I2</accession>
<evidence type="ECO:0000313" key="4">
    <source>
        <dbReference type="Proteomes" id="UP001165080"/>
    </source>
</evidence>
<evidence type="ECO:0000256" key="2">
    <source>
        <dbReference type="SAM" id="SignalP"/>
    </source>
</evidence>
<keyword evidence="4" id="KW-1185">Reference proteome</keyword>
<reference evidence="3 4" key="1">
    <citation type="journal article" date="2023" name="Commun. Biol.">
        <title>Reorganization of the ancestral sex-determining regions during the evolution of trioecy in Pleodorina starrii.</title>
        <authorList>
            <person name="Takahashi K."/>
            <person name="Suzuki S."/>
            <person name="Kawai-Toyooka H."/>
            <person name="Yamamoto K."/>
            <person name="Hamaji T."/>
            <person name="Ootsuki R."/>
            <person name="Yamaguchi H."/>
            <person name="Kawachi M."/>
            <person name="Higashiyama T."/>
            <person name="Nozaki H."/>
        </authorList>
    </citation>
    <scope>NUCLEOTIDE SEQUENCE [LARGE SCALE GENOMIC DNA]</scope>
    <source>
        <strain evidence="3 4">NIES-4479</strain>
    </source>
</reference>
<feature type="chain" id="PRO_5040718606" description="Secreted protein" evidence="2">
    <location>
        <begin position="18"/>
        <end position="111"/>
    </location>
</feature>
<sequence>MVSALLVLAAWVAWVGAGQRRRGGRGRARGRVTRRRDDSGGRQAGSAAAVLERSAPRPCFFTYQGSRWALWAVPQQWDVFARAPSQVTGALGVDNNECCWHGWSVSRCRFG</sequence>
<evidence type="ECO:0008006" key="5">
    <source>
        <dbReference type="Google" id="ProtNLM"/>
    </source>
</evidence>
<dbReference type="AlphaFoldDB" id="A0A9W6C2I2"/>
<feature type="signal peptide" evidence="2">
    <location>
        <begin position="1"/>
        <end position="17"/>
    </location>
</feature>
<evidence type="ECO:0000256" key="1">
    <source>
        <dbReference type="SAM" id="MobiDB-lite"/>
    </source>
</evidence>